<comment type="caution">
    <text evidence="2">The sequence shown here is derived from an EMBL/GenBank/DDBJ whole genome shotgun (WGS) entry which is preliminary data.</text>
</comment>
<sequence>MNLLIYILVIINFLWSIYVFYLLYTRKSFSKINQTIPSSSLKISVTRFNPFNDLGGDQSFILAILDQNNTGAIITSLHNRDITRIYAKSIKEGEGDNITLSKEEKSAIVKTIKS</sequence>
<keyword evidence="1" id="KW-0812">Transmembrane</keyword>
<dbReference type="AlphaFoldDB" id="A0A645AXR0"/>
<feature type="transmembrane region" description="Helical" evidence="1">
    <location>
        <begin position="6"/>
        <end position="24"/>
    </location>
</feature>
<dbReference type="InterPro" id="IPR027981">
    <property type="entry name" value="DUF4446"/>
</dbReference>
<keyword evidence="1" id="KW-1133">Transmembrane helix</keyword>
<dbReference type="EMBL" id="VSSQ01016523">
    <property type="protein sequence ID" value="MPM57947.1"/>
    <property type="molecule type" value="Genomic_DNA"/>
</dbReference>
<dbReference type="Pfam" id="PF14584">
    <property type="entry name" value="DUF4446"/>
    <property type="match status" value="1"/>
</dbReference>
<proteinExistence type="predicted"/>
<reference evidence="2" key="1">
    <citation type="submission" date="2019-08" db="EMBL/GenBank/DDBJ databases">
        <authorList>
            <person name="Kucharzyk K."/>
            <person name="Murdoch R.W."/>
            <person name="Higgins S."/>
            <person name="Loffler F."/>
        </authorList>
    </citation>
    <scope>NUCLEOTIDE SEQUENCE</scope>
</reference>
<gene>
    <name evidence="2" type="ORF">SDC9_104776</name>
</gene>
<evidence type="ECO:0000256" key="1">
    <source>
        <dbReference type="SAM" id="Phobius"/>
    </source>
</evidence>
<organism evidence="2">
    <name type="scientific">bioreactor metagenome</name>
    <dbReference type="NCBI Taxonomy" id="1076179"/>
    <lineage>
        <taxon>unclassified sequences</taxon>
        <taxon>metagenomes</taxon>
        <taxon>ecological metagenomes</taxon>
    </lineage>
</organism>
<protein>
    <recommendedName>
        <fullName evidence="3">DUF4446 domain-containing protein</fullName>
    </recommendedName>
</protein>
<name>A0A645AXR0_9ZZZZ</name>
<evidence type="ECO:0008006" key="3">
    <source>
        <dbReference type="Google" id="ProtNLM"/>
    </source>
</evidence>
<keyword evidence="1" id="KW-0472">Membrane</keyword>
<evidence type="ECO:0000313" key="2">
    <source>
        <dbReference type="EMBL" id="MPM57947.1"/>
    </source>
</evidence>
<accession>A0A645AXR0</accession>